<dbReference type="Proteomes" id="UP000789405">
    <property type="component" value="Unassembled WGS sequence"/>
</dbReference>
<dbReference type="AlphaFoldDB" id="A0A9N8ZMQ5"/>
<dbReference type="EMBL" id="CAJVPY010000966">
    <property type="protein sequence ID" value="CAG8501056.1"/>
    <property type="molecule type" value="Genomic_DNA"/>
</dbReference>
<protein>
    <submittedName>
        <fullName evidence="1">26748_t:CDS:1</fullName>
    </submittedName>
</protein>
<comment type="caution">
    <text evidence="1">The sequence shown here is derived from an EMBL/GenBank/DDBJ whole genome shotgun (WGS) entry which is preliminary data.</text>
</comment>
<name>A0A9N8ZMQ5_9GLOM</name>
<evidence type="ECO:0000313" key="1">
    <source>
        <dbReference type="EMBL" id="CAG8501056.1"/>
    </source>
</evidence>
<keyword evidence="2" id="KW-1185">Reference proteome</keyword>
<sequence>MSKKYSSFKSVNHTVVAAPCIFSTIPLDEYNVTTYFWYENKVRELFP</sequence>
<accession>A0A9N8ZMQ5</accession>
<gene>
    <name evidence="1" type="ORF">DERYTH_LOCUS2903</name>
</gene>
<organism evidence="1 2">
    <name type="scientific">Dentiscutata erythropus</name>
    <dbReference type="NCBI Taxonomy" id="1348616"/>
    <lineage>
        <taxon>Eukaryota</taxon>
        <taxon>Fungi</taxon>
        <taxon>Fungi incertae sedis</taxon>
        <taxon>Mucoromycota</taxon>
        <taxon>Glomeromycotina</taxon>
        <taxon>Glomeromycetes</taxon>
        <taxon>Diversisporales</taxon>
        <taxon>Gigasporaceae</taxon>
        <taxon>Dentiscutata</taxon>
    </lineage>
</organism>
<proteinExistence type="predicted"/>
<reference evidence="1" key="1">
    <citation type="submission" date="2021-06" db="EMBL/GenBank/DDBJ databases">
        <authorList>
            <person name="Kallberg Y."/>
            <person name="Tangrot J."/>
            <person name="Rosling A."/>
        </authorList>
    </citation>
    <scope>NUCLEOTIDE SEQUENCE</scope>
    <source>
        <strain evidence="1">MA453B</strain>
    </source>
</reference>
<evidence type="ECO:0000313" key="2">
    <source>
        <dbReference type="Proteomes" id="UP000789405"/>
    </source>
</evidence>